<dbReference type="InterPro" id="IPR053202">
    <property type="entry name" value="EGF_Rcpt_Signaling_Reg"/>
</dbReference>
<dbReference type="EMBL" id="LJIJ01000842">
    <property type="protein sequence ID" value="ODM94206.1"/>
    <property type="molecule type" value="Genomic_DNA"/>
</dbReference>
<dbReference type="GO" id="GO:0005789">
    <property type="term" value="C:endoplasmic reticulum membrane"/>
    <property type="evidence" value="ECO:0007669"/>
    <property type="project" value="TreeGrafter"/>
</dbReference>
<sequence>MKTFHLRSDRCSIFDFSFKLYMFMLIFIGTGTIFVGLLKLNPEDFRFNYNGHNGANQYSNLEGGNPNSDEALSYFLSMEQKLDTLDQDDKGLSDFKNGTFIDASCTDMRDVLLTSPTLGLEKKLSWQGIVIACNPFTVPSIKLNRRNAWIADVCLSRKSTPHRMHMTCNAGVHQHNEKTSESIPHSRSSLFQLMKPSAKVNHPPQGNTQMESVEVQTIPLFSIVSAIGWKEVDFLSLEMKGYEMDILKNIPFDKVTFKVIQVGIFTYTEKELVELDDYLEMFDYMLFKDRVQQKYRIYVHMSIYEKVYENIKAYASLVT</sequence>
<keyword evidence="1" id="KW-0472">Membrane</keyword>
<dbReference type="GO" id="GO:0005794">
    <property type="term" value="C:Golgi apparatus"/>
    <property type="evidence" value="ECO:0007669"/>
    <property type="project" value="TreeGrafter"/>
</dbReference>
<feature type="transmembrane region" description="Helical" evidence="1">
    <location>
        <begin position="20"/>
        <end position="38"/>
    </location>
</feature>
<keyword evidence="4" id="KW-1185">Reference proteome</keyword>
<dbReference type="InterPro" id="IPR006342">
    <property type="entry name" value="FkbM_mtfrase"/>
</dbReference>
<name>A0A1D2MMB3_ORCCI</name>
<evidence type="ECO:0000256" key="1">
    <source>
        <dbReference type="SAM" id="Phobius"/>
    </source>
</evidence>
<dbReference type="OrthoDB" id="6357215at2759"/>
<protein>
    <submittedName>
        <fullName evidence="3">Protein Star</fullName>
    </submittedName>
</protein>
<dbReference type="PANTHER" id="PTHR34009:SF2">
    <property type="entry name" value="PROTEIN STAR"/>
    <property type="match status" value="1"/>
</dbReference>
<keyword evidence="1" id="KW-1133">Transmembrane helix</keyword>
<dbReference type="Proteomes" id="UP000094527">
    <property type="component" value="Unassembled WGS sequence"/>
</dbReference>
<comment type="caution">
    <text evidence="3">The sequence shown here is derived from an EMBL/GenBank/DDBJ whole genome shotgun (WGS) entry which is preliminary data.</text>
</comment>
<keyword evidence="1" id="KW-0812">Transmembrane</keyword>
<dbReference type="STRING" id="48709.A0A1D2MMB3"/>
<dbReference type="GO" id="GO:0006888">
    <property type="term" value="P:endoplasmic reticulum to Golgi vesicle-mediated transport"/>
    <property type="evidence" value="ECO:0007669"/>
    <property type="project" value="TreeGrafter"/>
</dbReference>
<gene>
    <name evidence="3" type="ORF">Ocin01_12475</name>
</gene>
<evidence type="ECO:0000259" key="2">
    <source>
        <dbReference type="Pfam" id="PF05050"/>
    </source>
</evidence>
<proteinExistence type="predicted"/>
<organism evidence="3 4">
    <name type="scientific">Orchesella cincta</name>
    <name type="common">Springtail</name>
    <name type="synonym">Podura cincta</name>
    <dbReference type="NCBI Taxonomy" id="48709"/>
    <lineage>
        <taxon>Eukaryota</taxon>
        <taxon>Metazoa</taxon>
        <taxon>Ecdysozoa</taxon>
        <taxon>Arthropoda</taxon>
        <taxon>Hexapoda</taxon>
        <taxon>Collembola</taxon>
        <taxon>Entomobryomorpha</taxon>
        <taxon>Entomobryoidea</taxon>
        <taxon>Orchesellidae</taxon>
        <taxon>Orchesellinae</taxon>
        <taxon>Orchesella</taxon>
    </lineage>
</organism>
<dbReference type="GO" id="GO:0031902">
    <property type="term" value="C:late endosome membrane"/>
    <property type="evidence" value="ECO:0007669"/>
    <property type="project" value="TreeGrafter"/>
</dbReference>
<dbReference type="PANTHER" id="PTHR34009">
    <property type="entry name" value="PROTEIN STAR"/>
    <property type="match status" value="1"/>
</dbReference>
<reference evidence="3 4" key="1">
    <citation type="journal article" date="2016" name="Genome Biol. Evol.">
        <title>Gene Family Evolution Reflects Adaptation to Soil Environmental Stressors in the Genome of the Collembolan Orchesella cincta.</title>
        <authorList>
            <person name="Faddeeva-Vakhrusheva A."/>
            <person name="Derks M.F."/>
            <person name="Anvar S.Y."/>
            <person name="Agamennone V."/>
            <person name="Suring W."/>
            <person name="Smit S."/>
            <person name="van Straalen N.M."/>
            <person name="Roelofs D."/>
        </authorList>
    </citation>
    <scope>NUCLEOTIDE SEQUENCE [LARGE SCALE GENOMIC DNA]</scope>
    <source>
        <tissue evidence="3">Mixed pool</tissue>
    </source>
</reference>
<feature type="domain" description="Methyltransferase FkbM" evidence="2">
    <location>
        <begin position="120"/>
        <end position="285"/>
    </location>
</feature>
<dbReference type="AlphaFoldDB" id="A0A1D2MMB3"/>
<dbReference type="GO" id="GO:0005886">
    <property type="term" value="C:plasma membrane"/>
    <property type="evidence" value="ECO:0007669"/>
    <property type="project" value="TreeGrafter"/>
</dbReference>
<dbReference type="GO" id="GO:0016197">
    <property type="term" value="P:endosomal transport"/>
    <property type="evidence" value="ECO:0007669"/>
    <property type="project" value="TreeGrafter"/>
</dbReference>
<dbReference type="Pfam" id="PF05050">
    <property type="entry name" value="Methyltransf_21"/>
    <property type="match status" value="1"/>
</dbReference>
<accession>A0A1D2MMB3</accession>
<evidence type="ECO:0000313" key="3">
    <source>
        <dbReference type="EMBL" id="ODM94206.1"/>
    </source>
</evidence>
<evidence type="ECO:0000313" key="4">
    <source>
        <dbReference type="Proteomes" id="UP000094527"/>
    </source>
</evidence>